<sequence>MTYKDIKEKKIFKIFEKDEIENFDKSMINKINNYDKKNKQTNKPFLNNNWDTCRGLLEINKYHHDHDRSSPSAMAILVS</sequence>
<proteinExistence type="predicted"/>
<reference evidence="1 2" key="1">
    <citation type="journal article" date="2022" name="Front. Microbiol.">
        <title>Male-killing mechanisms vary between Spiroplasma species.</title>
        <authorList>
            <person name="Arai H."/>
            <person name="Inoue M."/>
            <person name="Kageyama D."/>
        </authorList>
    </citation>
    <scope>NUCLEOTIDE SEQUENCE [LARGE SCALE GENOMIC DNA]</scope>
    <source>
        <strain evidence="2">sHm</strain>
    </source>
</reference>
<dbReference type="EMBL" id="AP026933">
    <property type="protein sequence ID" value="BDT03169.1"/>
    <property type="molecule type" value="Genomic_DNA"/>
</dbReference>
<dbReference type="Proteomes" id="UP001163387">
    <property type="component" value="Chromosome"/>
</dbReference>
<accession>A0ABM8BU35</accession>
<keyword evidence="2" id="KW-1185">Reference proteome</keyword>
<gene>
    <name evidence="1" type="ORF">SHM_08150</name>
</gene>
<evidence type="ECO:0000313" key="2">
    <source>
        <dbReference type="Proteomes" id="UP001163387"/>
    </source>
</evidence>
<protein>
    <submittedName>
        <fullName evidence="1">Uncharacterized protein</fullName>
    </submittedName>
</protein>
<organism evidence="1 2">
    <name type="scientific">Spiroplasma ixodetis</name>
    <dbReference type="NCBI Taxonomy" id="2141"/>
    <lineage>
        <taxon>Bacteria</taxon>
        <taxon>Bacillati</taxon>
        <taxon>Mycoplasmatota</taxon>
        <taxon>Mollicutes</taxon>
        <taxon>Entomoplasmatales</taxon>
        <taxon>Spiroplasmataceae</taxon>
        <taxon>Spiroplasma</taxon>
    </lineage>
</organism>
<name>A0ABM8BU35_9MOLU</name>
<dbReference type="RefSeq" id="WP_281749269.1">
    <property type="nucleotide sequence ID" value="NZ_AP026933.1"/>
</dbReference>
<evidence type="ECO:0000313" key="1">
    <source>
        <dbReference type="EMBL" id="BDT03169.1"/>
    </source>
</evidence>